<dbReference type="GO" id="GO:0005524">
    <property type="term" value="F:ATP binding"/>
    <property type="evidence" value="ECO:0007669"/>
    <property type="project" value="UniProtKB-KW"/>
</dbReference>
<keyword evidence="3" id="KW-0067">ATP-binding</keyword>
<dbReference type="Gene3D" id="3.30.565.10">
    <property type="entry name" value="Histidine kinase-like ATPase, C-terminal domain"/>
    <property type="match status" value="1"/>
</dbReference>
<dbReference type="InterPro" id="IPR036890">
    <property type="entry name" value="HATPase_C_sf"/>
</dbReference>
<dbReference type="Proteomes" id="UP001596514">
    <property type="component" value="Unassembled WGS sequence"/>
</dbReference>
<proteinExistence type="predicted"/>
<comment type="caution">
    <text evidence="3">The sequence shown here is derived from an EMBL/GenBank/DDBJ whole genome shotgun (WGS) entry which is preliminary data.</text>
</comment>
<dbReference type="SUPFAM" id="SSF55874">
    <property type="entry name" value="ATPase domain of HSP90 chaperone/DNA topoisomerase II/histidine kinase"/>
    <property type="match status" value="1"/>
</dbReference>
<evidence type="ECO:0000313" key="3">
    <source>
        <dbReference type="EMBL" id="MFC7598703.1"/>
    </source>
</evidence>
<protein>
    <submittedName>
        <fullName evidence="3">ATP-binding protein</fullName>
    </submittedName>
</protein>
<keyword evidence="1" id="KW-0723">Serine/threonine-protein kinase</keyword>
<accession>A0ABW2SQZ1</accession>
<reference evidence="4" key="1">
    <citation type="journal article" date="2019" name="Int. J. Syst. Evol. Microbiol.">
        <title>The Global Catalogue of Microorganisms (GCM) 10K type strain sequencing project: providing services to taxonomists for standard genome sequencing and annotation.</title>
        <authorList>
            <consortium name="The Broad Institute Genomics Platform"/>
            <consortium name="The Broad Institute Genome Sequencing Center for Infectious Disease"/>
            <person name="Wu L."/>
            <person name="Ma J."/>
        </authorList>
    </citation>
    <scope>NUCLEOTIDE SEQUENCE [LARGE SCALE GENOMIC DNA]</scope>
    <source>
        <strain evidence="4">JCM 10083</strain>
    </source>
</reference>
<name>A0ABW2SQZ1_9ACTN</name>
<sequence>MKNPNAVPPHPIRADNKTREACWDLPADPEAVGKARGLAHEVLTAWDMSSVAENVTMVVSELVSNAILHGKAPITLALFQYGRVVRGEVTDHSAGWPNPVPAGPEGEHGRGLAIVTACADRWGVVPASEGKPADGKTVWFVCAEWRSR</sequence>
<evidence type="ECO:0000256" key="1">
    <source>
        <dbReference type="ARBA" id="ARBA00022527"/>
    </source>
</evidence>
<organism evidence="3 4">
    <name type="scientific">Streptosporangium amethystogenes subsp. fukuiense</name>
    <dbReference type="NCBI Taxonomy" id="698418"/>
    <lineage>
        <taxon>Bacteria</taxon>
        <taxon>Bacillati</taxon>
        <taxon>Actinomycetota</taxon>
        <taxon>Actinomycetes</taxon>
        <taxon>Streptosporangiales</taxon>
        <taxon>Streptosporangiaceae</taxon>
        <taxon>Streptosporangium</taxon>
    </lineage>
</organism>
<keyword evidence="1" id="KW-0418">Kinase</keyword>
<evidence type="ECO:0000313" key="4">
    <source>
        <dbReference type="Proteomes" id="UP001596514"/>
    </source>
</evidence>
<keyword evidence="1" id="KW-0808">Transferase</keyword>
<dbReference type="Pfam" id="PF13581">
    <property type="entry name" value="HATPase_c_2"/>
    <property type="match status" value="1"/>
</dbReference>
<dbReference type="PANTHER" id="PTHR35526:SF3">
    <property type="entry name" value="ANTI-SIGMA-F FACTOR RSBW"/>
    <property type="match status" value="1"/>
</dbReference>
<dbReference type="InterPro" id="IPR003594">
    <property type="entry name" value="HATPase_dom"/>
</dbReference>
<dbReference type="RefSeq" id="WP_386274157.1">
    <property type="nucleotide sequence ID" value="NZ_JBHSIJ010000002.1"/>
</dbReference>
<keyword evidence="4" id="KW-1185">Reference proteome</keyword>
<feature type="domain" description="Histidine kinase/HSP90-like ATPase" evidence="2">
    <location>
        <begin position="25"/>
        <end position="124"/>
    </location>
</feature>
<dbReference type="EMBL" id="JBHTEE010000001">
    <property type="protein sequence ID" value="MFC7598703.1"/>
    <property type="molecule type" value="Genomic_DNA"/>
</dbReference>
<evidence type="ECO:0000259" key="2">
    <source>
        <dbReference type="Pfam" id="PF13581"/>
    </source>
</evidence>
<dbReference type="InterPro" id="IPR050267">
    <property type="entry name" value="Anti-sigma-factor_SerPK"/>
</dbReference>
<gene>
    <name evidence="3" type="ORF">ACFQVD_01135</name>
</gene>
<dbReference type="CDD" id="cd16936">
    <property type="entry name" value="HATPase_RsbW-like"/>
    <property type="match status" value="1"/>
</dbReference>
<keyword evidence="3" id="KW-0547">Nucleotide-binding</keyword>
<dbReference type="PANTHER" id="PTHR35526">
    <property type="entry name" value="ANTI-SIGMA-F FACTOR RSBW-RELATED"/>
    <property type="match status" value="1"/>
</dbReference>